<proteinExistence type="predicted"/>
<sequence length="206" mass="22446">MSPNPNKNDSSYTLIVEIGNNQLDTLKASGFNLCVAKKVNGAYTVVWSGKDDYLHKNTFNWNEDYQVFGQNNFQVGALVEADTNEVNIAYGQTSTLDKAGLMGPATGPIDHSGIFTVINKFGKICLGVNQKLNGTFLPIFVSPTVVSGTATFEPIVEVKVWLQMNMKTSTMIFNADEPGIELTYSGGTLKTVAYEGEEGLGQWVEK</sequence>
<keyword evidence="2" id="KW-1185">Reference proteome</keyword>
<gene>
    <name evidence="1" type="ORF">BDQ12DRAFT_670156</name>
</gene>
<protein>
    <submittedName>
        <fullName evidence="1">Uncharacterized protein</fullName>
    </submittedName>
</protein>
<organism evidence="1 2">
    <name type="scientific">Crucibulum laeve</name>
    <dbReference type="NCBI Taxonomy" id="68775"/>
    <lineage>
        <taxon>Eukaryota</taxon>
        <taxon>Fungi</taxon>
        <taxon>Dikarya</taxon>
        <taxon>Basidiomycota</taxon>
        <taxon>Agaricomycotina</taxon>
        <taxon>Agaricomycetes</taxon>
        <taxon>Agaricomycetidae</taxon>
        <taxon>Agaricales</taxon>
        <taxon>Agaricineae</taxon>
        <taxon>Nidulariaceae</taxon>
        <taxon>Crucibulum</taxon>
    </lineage>
</organism>
<accession>A0A5C3LXN5</accession>
<reference evidence="1 2" key="1">
    <citation type="journal article" date="2019" name="Nat. Ecol. Evol.">
        <title>Megaphylogeny resolves global patterns of mushroom evolution.</title>
        <authorList>
            <person name="Varga T."/>
            <person name="Krizsan K."/>
            <person name="Foldi C."/>
            <person name="Dima B."/>
            <person name="Sanchez-Garcia M."/>
            <person name="Sanchez-Ramirez S."/>
            <person name="Szollosi G.J."/>
            <person name="Szarkandi J.G."/>
            <person name="Papp V."/>
            <person name="Albert L."/>
            <person name="Andreopoulos W."/>
            <person name="Angelini C."/>
            <person name="Antonin V."/>
            <person name="Barry K.W."/>
            <person name="Bougher N.L."/>
            <person name="Buchanan P."/>
            <person name="Buyck B."/>
            <person name="Bense V."/>
            <person name="Catcheside P."/>
            <person name="Chovatia M."/>
            <person name="Cooper J."/>
            <person name="Damon W."/>
            <person name="Desjardin D."/>
            <person name="Finy P."/>
            <person name="Geml J."/>
            <person name="Haridas S."/>
            <person name="Hughes K."/>
            <person name="Justo A."/>
            <person name="Karasinski D."/>
            <person name="Kautmanova I."/>
            <person name="Kiss B."/>
            <person name="Kocsube S."/>
            <person name="Kotiranta H."/>
            <person name="LaButti K.M."/>
            <person name="Lechner B.E."/>
            <person name="Liimatainen K."/>
            <person name="Lipzen A."/>
            <person name="Lukacs Z."/>
            <person name="Mihaltcheva S."/>
            <person name="Morgado L.N."/>
            <person name="Niskanen T."/>
            <person name="Noordeloos M.E."/>
            <person name="Ohm R.A."/>
            <person name="Ortiz-Santana B."/>
            <person name="Ovrebo C."/>
            <person name="Racz N."/>
            <person name="Riley R."/>
            <person name="Savchenko A."/>
            <person name="Shiryaev A."/>
            <person name="Soop K."/>
            <person name="Spirin V."/>
            <person name="Szebenyi C."/>
            <person name="Tomsovsky M."/>
            <person name="Tulloss R.E."/>
            <person name="Uehling J."/>
            <person name="Grigoriev I.V."/>
            <person name="Vagvolgyi C."/>
            <person name="Papp T."/>
            <person name="Martin F.M."/>
            <person name="Miettinen O."/>
            <person name="Hibbett D.S."/>
            <person name="Nagy L.G."/>
        </authorList>
    </citation>
    <scope>NUCLEOTIDE SEQUENCE [LARGE SCALE GENOMIC DNA]</scope>
    <source>
        <strain evidence="1 2">CBS 166.37</strain>
    </source>
</reference>
<dbReference type="Proteomes" id="UP000308652">
    <property type="component" value="Unassembled WGS sequence"/>
</dbReference>
<evidence type="ECO:0000313" key="1">
    <source>
        <dbReference type="EMBL" id="TFK33531.1"/>
    </source>
</evidence>
<dbReference type="AlphaFoldDB" id="A0A5C3LXN5"/>
<evidence type="ECO:0000313" key="2">
    <source>
        <dbReference type="Proteomes" id="UP000308652"/>
    </source>
</evidence>
<name>A0A5C3LXN5_9AGAR</name>
<dbReference type="EMBL" id="ML213646">
    <property type="protein sequence ID" value="TFK33531.1"/>
    <property type="molecule type" value="Genomic_DNA"/>
</dbReference>
<dbReference type="OrthoDB" id="2987506at2759"/>